<dbReference type="InterPro" id="IPR005019">
    <property type="entry name" value="Adenine_glyco"/>
</dbReference>
<evidence type="ECO:0000313" key="2">
    <source>
        <dbReference type="EMBL" id="CUP48914.1"/>
    </source>
</evidence>
<evidence type="ECO:0000256" key="1">
    <source>
        <dbReference type="PIRSR" id="PIRSR605019-1"/>
    </source>
</evidence>
<keyword evidence="1" id="KW-0862">Zinc</keyword>
<dbReference type="GO" id="GO:0008725">
    <property type="term" value="F:DNA-3-methyladenine glycosylase activity"/>
    <property type="evidence" value="ECO:0007669"/>
    <property type="project" value="UniProtKB-EC"/>
</dbReference>
<dbReference type="EC" id="3.2.2.20" evidence="2"/>
<dbReference type="PANTHER" id="PTHR30037">
    <property type="entry name" value="DNA-3-METHYLADENINE GLYCOSYLASE 1"/>
    <property type="match status" value="1"/>
</dbReference>
<protein>
    <submittedName>
        <fullName evidence="2">DNA-3-methyladenine glycosylase I</fullName>
        <ecNumber evidence="2">3.2.2.20</ecNumber>
    </submittedName>
</protein>
<organism evidence="2 3">
    <name type="scientific">Hungatella hathewayi</name>
    <dbReference type="NCBI Taxonomy" id="154046"/>
    <lineage>
        <taxon>Bacteria</taxon>
        <taxon>Bacillati</taxon>
        <taxon>Bacillota</taxon>
        <taxon>Clostridia</taxon>
        <taxon>Lachnospirales</taxon>
        <taxon>Lachnospiraceae</taxon>
        <taxon>Hungatella</taxon>
    </lineage>
</organism>
<dbReference type="InterPro" id="IPR011257">
    <property type="entry name" value="DNA_glycosylase"/>
</dbReference>
<dbReference type="GO" id="GO:0046872">
    <property type="term" value="F:metal ion binding"/>
    <property type="evidence" value="ECO:0007669"/>
    <property type="project" value="UniProtKB-KW"/>
</dbReference>
<accession>A0A174NJV7</accession>
<dbReference type="SUPFAM" id="SSF48150">
    <property type="entry name" value="DNA-glycosylase"/>
    <property type="match status" value="1"/>
</dbReference>
<dbReference type="GO" id="GO:0006284">
    <property type="term" value="P:base-excision repair"/>
    <property type="evidence" value="ECO:0007669"/>
    <property type="project" value="InterPro"/>
</dbReference>
<proteinExistence type="predicted"/>
<dbReference type="Proteomes" id="UP000095651">
    <property type="component" value="Unassembled WGS sequence"/>
</dbReference>
<feature type="binding site" evidence="1">
    <location>
        <position position="20"/>
    </location>
    <ligand>
        <name>Zn(2+)</name>
        <dbReference type="ChEBI" id="CHEBI:29105"/>
    </ligand>
</feature>
<keyword evidence="2" id="KW-0326">Glycosidase</keyword>
<dbReference type="Pfam" id="PF03352">
    <property type="entry name" value="Adenine_glyco"/>
    <property type="match status" value="1"/>
</dbReference>
<feature type="binding site" evidence="1">
    <location>
        <position position="178"/>
    </location>
    <ligand>
        <name>Zn(2+)</name>
        <dbReference type="ChEBI" id="CHEBI:29105"/>
    </ligand>
</feature>
<feature type="binding site" evidence="1">
    <location>
        <position position="7"/>
    </location>
    <ligand>
        <name>Zn(2+)</name>
        <dbReference type="ChEBI" id="CHEBI:29105"/>
    </ligand>
</feature>
<dbReference type="RefSeq" id="WP_055660945.1">
    <property type="nucleotide sequence ID" value="NZ_CABIXC010000038.1"/>
</dbReference>
<dbReference type="InterPro" id="IPR052891">
    <property type="entry name" value="DNA-3mA_glycosylase"/>
</dbReference>
<sequence>MEQETRCGWCLINEPMIQYHDCEWGVPSHDDGKHFEFMLMEVMQCGLNWNMMIQKREIFRKCFCDYDFKRIAEFGEEEIAEILLVPGMIRSRRKITAVIHNARQFMKVEEEFGSFDRYLWGFTDYKTYVYRRHQEGEAEARNELSDQVSADLKKRGFKYMGSITVFSHLQACGIINDHRPDCFRYEALLKETEWEYR</sequence>
<gene>
    <name evidence="2" type="primary">tag_2</name>
    <name evidence="2" type="ORF">ERS852407_06086</name>
</gene>
<keyword evidence="2" id="KW-0378">Hydrolase</keyword>
<feature type="binding site" evidence="1">
    <location>
        <position position="182"/>
    </location>
    <ligand>
        <name>Zn(2+)</name>
        <dbReference type="ChEBI" id="CHEBI:29105"/>
    </ligand>
</feature>
<reference evidence="2 3" key="1">
    <citation type="submission" date="2015-09" db="EMBL/GenBank/DDBJ databases">
        <authorList>
            <consortium name="Pathogen Informatics"/>
        </authorList>
    </citation>
    <scope>NUCLEOTIDE SEQUENCE [LARGE SCALE GENOMIC DNA]</scope>
    <source>
        <strain evidence="2 3">2789STDY5608850</strain>
    </source>
</reference>
<dbReference type="PANTHER" id="PTHR30037:SF4">
    <property type="entry name" value="DNA-3-METHYLADENINE GLYCOSYLASE I"/>
    <property type="match status" value="1"/>
</dbReference>
<name>A0A174NJV7_9FIRM</name>
<evidence type="ECO:0000313" key="3">
    <source>
        <dbReference type="Proteomes" id="UP000095651"/>
    </source>
</evidence>
<keyword evidence="1" id="KW-0479">Metal-binding</keyword>
<dbReference type="Gene3D" id="1.10.340.30">
    <property type="entry name" value="Hypothetical protein, domain 2"/>
    <property type="match status" value="1"/>
</dbReference>
<dbReference type="AlphaFoldDB" id="A0A174NJV7"/>
<dbReference type="EMBL" id="CYZE01000038">
    <property type="protein sequence ID" value="CUP48914.1"/>
    <property type="molecule type" value="Genomic_DNA"/>
</dbReference>